<evidence type="ECO:0000256" key="2">
    <source>
        <dbReference type="ARBA" id="ARBA00012959"/>
    </source>
</evidence>
<dbReference type="GO" id="GO:0005777">
    <property type="term" value="C:peroxisome"/>
    <property type="evidence" value="ECO:0000318"/>
    <property type="project" value="GO_Central"/>
</dbReference>
<reference evidence="9" key="2">
    <citation type="submission" date="2025-08" db="UniProtKB">
        <authorList>
            <consortium name="RefSeq"/>
        </authorList>
    </citation>
    <scope>IDENTIFICATION</scope>
    <source>
        <tissue evidence="9">Leaf</tissue>
    </source>
</reference>
<dbReference type="GO" id="GO:0006744">
    <property type="term" value="P:ubiquinone biosynthetic process"/>
    <property type="evidence" value="ECO:0000318"/>
    <property type="project" value="GO_Central"/>
</dbReference>
<evidence type="ECO:0000256" key="4">
    <source>
        <dbReference type="ARBA" id="ARBA00034252"/>
    </source>
</evidence>
<dbReference type="Gene3D" id="3.40.50.12780">
    <property type="entry name" value="N-terminal domain of ligase-like"/>
    <property type="match status" value="1"/>
</dbReference>
<dbReference type="EC" id="6.2.1.12" evidence="2"/>
<dbReference type="FunFam" id="3.30.300.30:FF:000007">
    <property type="entry name" value="4-coumarate--CoA ligase 2"/>
    <property type="match status" value="1"/>
</dbReference>
<dbReference type="Proteomes" id="UP000813463">
    <property type="component" value="Chromosome 6"/>
</dbReference>
<gene>
    <name evidence="9" type="primary">LOC110791236</name>
</gene>
<evidence type="ECO:0000259" key="6">
    <source>
        <dbReference type="Pfam" id="PF00501"/>
    </source>
</evidence>
<keyword evidence="5" id="KW-0812">Transmembrane</keyword>
<comment type="catalytic activity">
    <reaction evidence="4">
        <text>(E)-4-coumarate + ATP + CoA = (E)-4-coumaroyl-CoA + AMP + diphosphate</text>
        <dbReference type="Rhea" id="RHEA:19641"/>
        <dbReference type="ChEBI" id="CHEBI:12876"/>
        <dbReference type="ChEBI" id="CHEBI:30616"/>
        <dbReference type="ChEBI" id="CHEBI:33019"/>
        <dbReference type="ChEBI" id="CHEBI:57287"/>
        <dbReference type="ChEBI" id="CHEBI:85008"/>
        <dbReference type="ChEBI" id="CHEBI:456215"/>
        <dbReference type="EC" id="6.2.1.12"/>
    </reaction>
    <physiologicalReaction direction="left-to-right" evidence="4">
        <dbReference type="Rhea" id="RHEA:19642"/>
    </physiologicalReaction>
</comment>
<keyword evidence="3" id="KW-0436">Ligase</keyword>
<dbReference type="PROSITE" id="PS00455">
    <property type="entry name" value="AMP_BINDING"/>
    <property type="match status" value="1"/>
</dbReference>
<dbReference type="Gene3D" id="3.30.300.30">
    <property type="match status" value="1"/>
</dbReference>
<name>A0A9R0JYE7_SPIOL</name>
<evidence type="ECO:0000256" key="1">
    <source>
        <dbReference type="ARBA" id="ARBA00006432"/>
    </source>
</evidence>
<dbReference type="PANTHER" id="PTHR24096:SF149">
    <property type="entry name" value="AMP-BINDING DOMAIN-CONTAINING PROTEIN-RELATED"/>
    <property type="match status" value="1"/>
</dbReference>
<evidence type="ECO:0000256" key="5">
    <source>
        <dbReference type="SAM" id="Phobius"/>
    </source>
</evidence>
<reference evidence="8" key="1">
    <citation type="journal article" date="2021" name="Nat. Commun.">
        <title>Genomic analyses provide insights into spinach domestication and the genetic basis of agronomic traits.</title>
        <authorList>
            <person name="Cai X."/>
            <person name="Sun X."/>
            <person name="Xu C."/>
            <person name="Sun H."/>
            <person name="Wang X."/>
            <person name="Ge C."/>
            <person name="Zhang Z."/>
            <person name="Wang Q."/>
            <person name="Fei Z."/>
            <person name="Jiao C."/>
            <person name="Wang Q."/>
        </authorList>
    </citation>
    <scope>NUCLEOTIDE SEQUENCE [LARGE SCALE GENOMIC DNA]</scope>
    <source>
        <strain evidence="8">cv. Varoflay</strain>
    </source>
</reference>
<dbReference type="OrthoDB" id="10253869at2759"/>
<dbReference type="KEGG" id="soe:110791236"/>
<proteinExistence type="inferred from homology"/>
<evidence type="ECO:0000313" key="9">
    <source>
        <dbReference type="RefSeq" id="XP_021851679.1"/>
    </source>
</evidence>
<dbReference type="InterPro" id="IPR000873">
    <property type="entry name" value="AMP-dep_synth/lig_dom"/>
</dbReference>
<dbReference type="InterPro" id="IPR042099">
    <property type="entry name" value="ANL_N_sf"/>
</dbReference>
<dbReference type="SUPFAM" id="SSF56801">
    <property type="entry name" value="Acetyl-CoA synthetase-like"/>
    <property type="match status" value="1"/>
</dbReference>
<protein>
    <recommendedName>
        <fullName evidence="2">4-coumarate--CoA ligase</fullName>
        <ecNumber evidence="2">6.2.1.12</ecNumber>
    </recommendedName>
</protein>
<dbReference type="RefSeq" id="XP_021851679.1">
    <property type="nucleotide sequence ID" value="XM_021995987.2"/>
</dbReference>
<feature type="domain" description="AMP-dependent synthetase/ligase" evidence="6">
    <location>
        <begin position="63"/>
        <end position="436"/>
    </location>
</feature>
<evidence type="ECO:0000259" key="7">
    <source>
        <dbReference type="Pfam" id="PF13193"/>
    </source>
</evidence>
<feature type="domain" description="AMP-binding enzyme C-terminal" evidence="7">
    <location>
        <begin position="488"/>
        <end position="562"/>
    </location>
</feature>
<organism evidence="8 9">
    <name type="scientific">Spinacia oleracea</name>
    <name type="common">Spinach</name>
    <dbReference type="NCBI Taxonomy" id="3562"/>
    <lineage>
        <taxon>Eukaryota</taxon>
        <taxon>Viridiplantae</taxon>
        <taxon>Streptophyta</taxon>
        <taxon>Embryophyta</taxon>
        <taxon>Tracheophyta</taxon>
        <taxon>Spermatophyta</taxon>
        <taxon>Magnoliopsida</taxon>
        <taxon>eudicotyledons</taxon>
        <taxon>Gunneridae</taxon>
        <taxon>Pentapetalae</taxon>
        <taxon>Caryophyllales</taxon>
        <taxon>Chenopodiaceae</taxon>
        <taxon>Chenopodioideae</taxon>
        <taxon>Anserineae</taxon>
        <taxon>Spinacia</taxon>
    </lineage>
</organism>
<keyword evidence="8" id="KW-1185">Reference proteome</keyword>
<keyword evidence="5" id="KW-0472">Membrane</keyword>
<dbReference type="Pfam" id="PF00501">
    <property type="entry name" value="AMP-binding"/>
    <property type="match status" value="1"/>
</dbReference>
<dbReference type="InterPro" id="IPR025110">
    <property type="entry name" value="AMP-bd_C"/>
</dbReference>
<dbReference type="GO" id="GO:0016207">
    <property type="term" value="F:4-coumarate-CoA ligase activity"/>
    <property type="evidence" value="ECO:0007669"/>
    <property type="project" value="UniProtKB-EC"/>
</dbReference>
<sequence>MAETITTTSNILKNPDFDYSWYSPETGIYSSKHPKIHLPENPFLDVVTHIFSLLNNNGGGNSVLVDSSSGYSIPYSELFPLVKSMACGLHQMGISKGDVVLILLPNSVYLPIIILGVVYLGAIVTPMNPLSSFSEAKQQTLCCHAKLAFTLAENTRKLSSLGLKIIQVPENVIIGEQTQKTQEFPEFFHLVSGNINNGGNFTFPRAKINQDDTAAIMYSSGTSGASKGVVLTHRNLISMVELFVRFEASQYKEMMKNEESVYLGVLPMFHIYGLALFGFGLISLGTSVVVMRKFDINEVVKVIDKFKVTHFPVVPPILAALTTKAKSLIGGFSVSGLGSLKQVSCGAAPLTTQLIVDFLHTFPGVDFIQGYGMTESTAVGTRGFNVAGKTYKYTSVGLLAPNMEAKVVNCSTGSCMKPGKAGELLLRGPGVMKGYLNNRIATELTIEEDGWLHTGDIVYFDYDGYLYIIDRLKDIIKYKGFQIAPADLEVILMSHPEILDVAVTGAADEEAGEIPVAFVIKKTGSLLSRNEVCTYVANAVAPHKKVRKVVFVTSIPKSVAGKVLRRQLRNLLPSKL</sequence>
<accession>A0A9R0JYE7</accession>
<keyword evidence="5" id="KW-1133">Transmembrane helix</keyword>
<dbReference type="PANTHER" id="PTHR24096">
    <property type="entry name" value="LONG-CHAIN-FATTY-ACID--COA LIGASE"/>
    <property type="match status" value="1"/>
</dbReference>
<dbReference type="Pfam" id="PF13193">
    <property type="entry name" value="AMP-binding_C"/>
    <property type="match status" value="1"/>
</dbReference>
<dbReference type="GeneID" id="110791236"/>
<dbReference type="AlphaFoldDB" id="A0A9R0JYE7"/>
<comment type="similarity">
    <text evidence="1">Belongs to the ATP-dependent AMP-binding enzyme family.</text>
</comment>
<dbReference type="InterPro" id="IPR020845">
    <property type="entry name" value="AMP-binding_CS"/>
</dbReference>
<evidence type="ECO:0000313" key="8">
    <source>
        <dbReference type="Proteomes" id="UP000813463"/>
    </source>
</evidence>
<feature type="transmembrane region" description="Helical" evidence="5">
    <location>
        <begin position="269"/>
        <end position="291"/>
    </location>
</feature>
<feature type="transmembrane region" description="Helical" evidence="5">
    <location>
        <begin position="99"/>
        <end position="124"/>
    </location>
</feature>
<dbReference type="GO" id="GO:0016405">
    <property type="term" value="F:CoA-ligase activity"/>
    <property type="evidence" value="ECO:0000318"/>
    <property type="project" value="GO_Central"/>
</dbReference>
<dbReference type="InterPro" id="IPR045851">
    <property type="entry name" value="AMP-bd_C_sf"/>
</dbReference>
<dbReference type="CDD" id="cd05904">
    <property type="entry name" value="4CL"/>
    <property type="match status" value="1"/>
</dbReference>
<evidence type="ECO:0000256" key="3">
    <source>
        <dbReference type="ARBA" id="ARBA00022598"/>
    </source>
</evidence>